<protein>
    <submittedName>
        <fullName evidence="2">HDC15744</fullName>
    </submittedName>
</protein>
<accession>Q6IJ75</accession>
<reference evidence="2" key="1">
    <citation type="journal article" date="2003" name="Genome Biol.">
        <title>An integrated gene annotation and transcriptional profiling approach towards the full gene content of the Drosophila genome.</title>
        <authorList>
            <person name="Hild M."/>
            <person name="Beckmann B."/>
            <person name="Haas S.A."/>
            <person name="Koch B."/>
            <person name="Solovyev V."/>
            <person name="Busold C."/>
            <person name="Fellenberg K."/>
            <person name="Boutros M."/>
            <person name="Vingron M."/>
            <person name="Sauer F."/>
            <person name="Hoheisel J.D."/>
            <person name="Paro R."/>
        </authorList>
    </citation>
    <scope>NUCLEOTIDE SEQUENCE</scope>
</reference>
<keyword evidence="1" id="KW-0472">Membrane</keyword>
<keyword evidence="1" id="KW-1133">Transmembrane helix</keyword>
<evidence type="ECO:0000256" key="1">
    <source>
        <dbReference type="SAM" id="Phobius"/>
    </source>
</evidence>
<keyword evidence="1" id="KW-0812">Transmembrane</keyword>
<name>Q6IJ75_DROME</name>
<dbReference type="AlphaFoldDB" id="Q6IJ75"/>
<feature type="transmembrane region" description="Helical" evidence="1">
    <location>
        <begin position="27"/>
        <end position="45"/>
    </location>
</feature>
<gene>
    <name evidence="2" type="ORF">HDC15744</name>
</gene>
<dbReference type="EMBL" id="BK002841">
    <property type="protein sequence ID" value="DAA04346.1"/>
    <property type="molecule type" value="Genomic_DNA"/>
</dbReference>
<sequence length="133" mass="14151">MPSKFVTQLDTRRRDECKTSQNGHRKWATLLHVLVVVGVAVVGVVNRNRITCQLPHTKLPSDTTDITDNYLQAANSVQRGTFARALCSCLSVIVIGILNKSTSRPDTGASGVAEVTGDAVASEGAASVHPLVI</sequence>
<organism evidence="2">
    <name type="scientific">Drosophila melanogaster</name>
    <name type="common">Fruit fly</name>
    <dbReference type="NCBI Taxonomy" id="7227"/>
    <lineage>
        <taxon>Eukaryota</taxon>
        <taxon>Metazoa</taxon>
        <taxon>Ecdysozoa</taxon>
        <taxon>Arthropoda</taxon>
        <taxon>Hexapoda</taxon>
        <taxon>Insecta</taxon>
        <taxon>Pterygota</taxon>
        <taxon>Neoptera</taxon>
        <taxon>Endopterygota</taxon>
        <taxon>Diptera</taxon>
        <taxon>Brachycera</taxon>
        <taxon>Muscomorpha</taxon>
        <taxon>Ephydroidea</taxon>
        <taxon>Drosophilidae</taxon>
        <taxon>Drosophila</taxon>
        <taxon>Sophophora</taxon>
    </lineage>
</organism>
<evidence type="ECO:0000313" key="2">
    <source>
        <dbReference type="EMBL" id="DAA04346.1"/>
    </source>
</evidence>
<proteinExistence type="predicted"/>